<accession>A0AAI9NYS9</accession>
<protein>
    <submittedName>
        <fullName evidence="1">Uncharacterized protein</fullName>
    </submittedName>
</protein>
<evidence type="ECO:0000313" key="2">
    <source>
        <dbReference type="Proteomes" id="UP000660047"/>
    </source>
</evidence>
<dbReference type="Proteomes" id="UP000660047">
    <property type="component" value="Unassembled WGS sequence"/>
</dbReference>
<gene>
    <name evidence="1" type="ORF">COEU31_13860</name>
</gene>
<reference evidence="1" key="1">
    <citation type="submission" date="2020-06" db="EMBL/GenBank/DDBJ databases">
        <title>Characterization of fructooligosaccharide metabolism and fructooligosaccharide-degrading enzymes in human commensal butyrate producers.</title>
        <authorList>
            <person name="Tanno H."/>
            <person name="Fujii T."/>
            <person name="Hirano K."/>
            <person name="Maeno S."/>
            <person name="Tonozuka T."/>
            <person name="Sakamoto M."/>
            <person name="Ohkuma M."/>
            <person name="Tochio T."/>
            <person name="Endo A."/>
        </authorList>
    </citation>
    <scope>NUCLEOTIDE SEQUENCE</scope>
    <source>
        <strain evidence="1">JCM 31265</strain>
    </source>
</reference>
<dbReference type="RefSeq" id="WP_015534504.1">
    <property type="nucleotide sequence ID" value="NZ_BLYL01000006.1"/>
</dbReference>
<sequence>MKTFVKILVAIIVVAAICGGVYLVLPETAQIFVKGNIQYRTNDEAKDKIDSLKKNEIVYTDVQSNGTEKKVPTGVTYGDALDKKAKTTVWYYEDTTNGGFRITYYGTKVSMDLAKYGSDGTYIDKTLKAVFDFPAGGKSTVTLYIGDEQCDDAMKAAVLQALAN</sequence>
<dbReference type="EMBL" id="BLYL01000006">
    <property type="protein sequence ID" value="GFO94340.1"/>
    <property type="molecule type" value="Genomic_DNA"/>
</dbReference>
<name>A0AAI9NYS9_9FIRM</name>
<dbReference type="AlphaFoldDB" id="A0AAI9NYS9"/>
<comment type="caution">
    <text evidence="1">The sequence shown here is derived from an EMBL/GenBank/DDBJ whole genome shotgun (WGS) entry which is preliminary data.</text>
</comment>
<evidence type="ECO:0000313" key="1">
    <source>
        <dbReference type="EMBL" id="GFO94340.1"/>
    </source>
</evidence>
<proteinExistence type="predicted"/>
<organism evidence="1 2">
    <name type="scientific">Coprococcus eutactus</name>
    <dbReference type="NCBI Taxonomy" id="33043"/>
    <lineage>
        <taxon>Bacteria</taxon>
        <taxon>Bacillati</taxon>
        <taxon>Bacillota</taxon>
        <taxon>Clostridia</taxon>
        <taxon>Lachnospirales</taxon>
        <taxon>Lachnospiraceae</taxon>
        <taxon>Coprococcus</taxon>
    </lineage>
</organism>